<evidence type="ECO:0000313" key="2">
    <source>
        <dbReference type="EMBL" id="JAH02300.1"/>
    </source>
</evidence>
<keyword evidence="1" id="KW-1133">Transmembrane helix</keyword>
<reference evidence="2" key="1">
    <citation type="submission" date="2014-11" db="EMBL/GenBank/DDBJ databases">
        <authorList>
            <person name="Amaro Gonzalez C."/>
        </authorList>
    </citation>
    <scope>NUCLEOTIDE SEQUENCE</scope>
</reference>
<proteinExistence type="predicted"/>
<feature type="transmembrane region" description="Helical" evidence="1">
    <location>
        <begin position="6"/>
        <end position="25"/>
    </location>
</feature>
<accession>A0A0E9PE15</accession>
<dbReference type="EMBL" id="GBXM01106277">
    <property type="protein sequence ID" value="JAH02300.1"/>
    <property type="molecule type" value="Transcribed_RNA"/>
</dbReference>
<sequence>MQQIPLAPIFSCNIFPPYFSHILYIHKGMVKTSYQTRTAQNQIYLILFSVLFSFLACCCAAPAIVYMYVLHSVYCPTPYGIAPDQGSNTFLLIY</sequence>
<name>A0A0E9PE15_ANGAN</name>
<organism evidence="2">
    <name type="scientific">Anguilla anguilla</name>
    <name type="common">European freshwater eel</name>
    <name type="synonym">Muraena anguilla</name>
    <dbReference type="NCBI Taxonomy" id="7936"/>
    <lineage>
        <taxon>Eukaryota</taxon>
        <taxon>Metazoa</taxon>
        <taxon>Chordata</taxon>
        <taxon>Craniata</taxon>
        <taxon>Vertebrata</taxon>
        <taxon>Euteleostomi</taxon>
        <taxon>Actinopterygii</taxon>
        <taxon>Neopterygii</taxon>
        <taxon>Teleostei</taxon>
        <taxon>Anguilliformes</taxon>
        <taxon>Anguillidae</taxon>
        <taxon>Anguilla</taxon>
    </lineage>
</organism>
<reference evidence="2" key="2">
    <citation type="journal article" date="2015" name="Fish Shellfish Immunol.">
        <title>Early steps in the European eel (Anguilla anguilla)-Vibrio vulnificus interaction in the gills: Role of the RtxA13 toxin.</title>
        <authorList>
            <person name="Callol A."/>
            <person name="Pajuelo D."/>
            <person name="Ebbesson L."/>
            <person name="Teles M."/>
            <person name="MacKenzie S."/>
            <person name="Amaro C."/>
        </authorList>
    </citation>
    <scope>NUCLEOTIDE SEQUENCE</scope>
</reference>
<keyword evidence="1" id="KW-0812">Transmembrane</keyword>
<protein>
    <submittedName>
        <fullName evidence="2">Uncharacterized protein</fullName>
    </submittedName>
</protein>
<evidence type="ECO:0000256" key="1">
    <source>
        <dbReference type="SAM" id="Phobius"/>
    </source>
</evidence>
<keyword evidence="1" id="KW-0472">Membrane</keyword>
<feature type="transmembrane region" description="Helical" evidence="1">
    <location>
        <begin position="45"/>
        <end position="69"/>
    </location>
</feature>
<dbReference type="AlphaFoldDB" id="A0A0E9PE15"/>